<keyword evidence="1" id="KW-0472">Membrane</keyword>
<keyword evidence="3" id="KW-1185">Reference proteome</keyword>
<feature type="transmembrane region" description="Helical" evidence="1">
    <location>
        <begin position="80"/>
        <end position="102"/>
    </location>
</feature>
<feature type="transmembrane region" description="Helical" evidence="1">
    <location>
        <begin position="50"/>
        <end position="68"/>
    </location>
</feature>
<comment type="caution">
    <text evidence="2">The sequence shown here is derived from an EMBL/GenBank/DDBJ whole genome shotgun (WGS) entry which is preliminary data.</text>
</comment>
<name>A0AA94EE55_9GAMM</name>
<reference evidence="3" key="1">
    <citation type="journal article" date="2018" name="Front. Microbiol.">
        <title>Genome-Based Analysis Reveals the Taxonomy and Diversity of the Family Idiomarinaceae.</title>
        <authorList>
            <person name="Liu Y."/>
            <person name="Lai Q."/>
            <person name="Shao Z."/>
        </authorList>
    </citation>
    <scope>NUCLEOTIDE SEQUENCE [LARGE SCALE GENOMIC DNA]</scope>
    <source>
        <strain evidence="3">SN-14</strain>
    </source>
</reference>
<dbReference type="AlphaFoldDB" id="A0AA94EE55"/>
<dbReference type="RefSeq" id="WP_126819946.1">
    <property type="nucleotide sequence ID" value="NZ_PIPS01000002.1"/>
</dbReference>
<proteinExistence type="predicted"/>
<gene>
    <name evidence="2" type="ORF">CWE23_07845</name>
</gene>
<evidence type="ECO:0000313" key="3">
    <source>
        <dbReference type="Proteomes" id="UP000286680"/>
    </source>
</evidence>
<accession>A0AA94EE55</accession>
<keyword evidence="1" id="KW-1133">Transmembrane helix</keyword>
<sequence>MFYRGNNQALITQLKRLQHESASVSDISGFERLMDSVKQFPGSYQFHYRSYWVSLAMIAMVGAALTFYDWQRLQHMQGSSWLLVAVSVAALLLVLGLMIYPWQLLRSVSARLLQQDALLDNGIKPVSFHSPALTRELLSRFNEFHRGNYRREVKALYQGRFDGDEYAFDYRYLHFHYVDERIVIETYTNSKGQVRTRRRKVYDHYDRYALIMPFQFVRDVAVVSFANSLLSGSTYKPASNRFNERFRVIAGDELTAAKTMKPTVVVALEEVGELLSKPNLEFNGSADLCLSFADNDMIKTPSKVTLSDFTAFIEAIEGQQSFAKLQRTLQSIHYLMTKLDNNF</sequence>
<evidence type="ECO:0008006" key="4">
    <source>
        <dbReference type="Google" id="ProtNLM"/>
    </source>
</evidence>
<evidence type="ECO:0000256" key="1">
    <source>
        <dbReference type="SAM" id="Phobius"/>
    </source>
</evidence>
<evidence type="ECO:0000313" key="2">
    <source>
        <dbReference type="EMBL" id="RUO43258.1"/>
    </source>
</evidence>
<dbReference type="Proteomes" id="UP000286680">
    <property type="component" value="Unassembled WGS sequence"/>
</dbReference>
<dbReference type="EMBL" id="PIPS01000002">
    <property type="protein sequence ID" value="RUO43258.1"/>
    <property type="molecule type" value="Genomic_DNA"/>
</dbReference>
<protein>
    <recommendedName>
        <fullName evidence="4">DUF3137 domain-containing protein</fullName>
    </recommendedName>
</protein>
<keyword evidence="1" id="KW-0812">Transmembrane</keyword>
<organism evidence="2 3">
    <name type="scientific">Idiomarina aquatica</name>
    <dbReference type="NCBI Taxonomy" id="1327752"/>
    <lineage>
        <taxon>Bacteria</taxon>
        <taxon>Pseudomonadati</taxon>
        <taxon>Pseudomonadota</taxon>
        <taxon>Gammaproteobacteria</taxon>
        <taxon>Alteromonadales</taxon>
        <taxon>Idiomarinaceae</taxon>
        <taxon>Idiomarina</taxon>
    </lineage>
</organism>